<evidence type="ECO:0000313" key="3">
    <source>
        <dbReference type="Proteomes" id="UP000050761"/>
    </source>
</evidence>
<organism evidence="3 4">
    <name type="scientific">Heligmosomoides polygyrus</name>
    <name type="common">Parasitic roundworm</name>
    <dbReference type="NCBI Taxonomy" id="6339"/>
    <lineage>
        <taxon>Eukaryota</taxon>
        <taxon>Metazoa</taxon>
        <taxon>Ecdysozoa</taxon>
        <taxon>Nematoda</taxon>
        <taxon>Chromadorea</taxon>
        <taxon>Rhabditida</taxon>
        <taxon>Rhabditina</taxon>
        <taxon>Rhabditomorpha</taxon>
        <taxon>Strongyloidea</taxon>
        <taxon>Heligmosomidae</taxon>
        <taxon>Heligmosomoides</taxon>
    </lineage>
</organism>
<dbReference type="AlphaFoldDB" id="A0A183F4U1"/>
<protein>
    <submittedName>
        <fullName evidence="4">Endo/exonuclease/phosphatase domain-containing protein</fullName>
    </submittedName>
</protein>
<evidence type="ECO:0000313" key="2">
    <source>
        <dbReference type="EMBL" id="VDO19566.1"/>
    </source>
</evidence>
<proteinExistence type="predicted"/>
<evidence type="ECO:0000256" key="1">
    <source>
        <dbReference type="SAM" id="MobiDB-lite"/>
    </source>
</evidence>
<reference evidence="2 3" key="1">
    <citation type="submission" date="2018-11" db="EMBL/GenBank/DDBJ databases">
        <authorList>
            <consortium name="Pathogen Informatics"/>
        </authorList>
    </citation>
    <scope>NUCLEOTIDE SEQUENCE [LARGE SCALE GENOMIC DNA]</scope>
</reference>
<reference evidence="4" key="2">
    <citation type="submission" date="2019-09" db="UniProtKB">
        <authorList>
            <consortium name="WormBaseParasite"/>
        </authorList>
    </citation>
    <scope>IDENTIFICATION</scope>
</reference>
<sequence>MPSFILYFIIPQNPISTRGVIQPKPAALKKYLTSQIGRLPLKRFGFDCVLCECFNIRMRLRRGRGLFVELKKFFKEDHTVYRVIVGDFNAKIGHLQNFYIVTPVSQSNEQGERLSSSSCRPRPCMETHSSAMRLTS</sequence>
<name>A0A183F4U1_HELPZ</name>
<feature type="compositionally biased region" description="Polar residues" evidence="1">
    <location>
        <begin position="127"/>
        <end position="136"/>
    </location>
</feature>
<feature type="region of interest" description="Disordered" evidence="1">
    <location>
        <begin position="111"/>
        <end position="136"/>
    </location>
</feature>
<keyword evidence="3" id="KW-1185">Reference proteome</keyword>
<gene>
    <name evidence="2" type="ORF">HPBE_LOCUS1184</name>
</gene>
<dbReference type="WBParaSite" id="HPBE_0000118301-mRNA-1">
    <property type="protein sequence ID" value="HPBE_0000118301-mRNA-1"/>
    <property type="gene ID" value="HPBE_0000118301"/>
</dbReference>
<dbReference type="EMBL" id="UZAH01001190">
    <property type="protein sequence ID" value="VDO19566.1"/>
    <property type="molecule type" value="Genomic_DNA"/>
</dbReference>
<accession>A0A183F4U1</accession>
<dbReference type="Proteomes" id="UP000050761">
    <property type="component" value="Unassembled WGS sequence"/>
</dbReference>
<evidence type="ECO:0000313" key="4">
    <source>
        <dbReference type="WBParaSite" id="HPBE_0000118301-mRNA-1"/>
    </source>
</evidence>
<accession>A0A3P7TED3</accession>
<feature type="compositionally biased region" description="Low complexity" evidence="1">
    <location>
        <begin position="115"/>
        <end position="124"/>
    </location>
</feature>